<dbReference type="SMART" id="SM00882">
    <property type="entry name" value="CoA_trans"/>
    <property type="match status" value="1"/>
</dbReference>
<dbReference type="GO" id="GO:0008260">
    <property type="term" value="F:succinyl-CoA:3-oxo-acid CoA-transferase activity"/>
    <property type="evidence" value="ECO:0007669"/>
    <property type="project" value="UniProtKB-EC"/>
</dbReference>
<reference evidence="5 6" key="1">
    <citation type="submission" date="2016-05" db="EMBL/GenBank/DDBJ databases">
        <title>Microbial solvent formation.</title>
        <authorList>
            <person name="Poehlein A."/>
            <person name="Montoya Solano J.D."/>
            <person name="Flitsch S."/>
            <person name="Krabben P."/>
            <person name="Duerre P."/>
            <person name="Daniel R."/>
        </authorList>
    </citation>
    <scope>NUCLEOTIDE SEQUENCE [LARGE SCALE GENOMIC DNA]</scope>
    <source>
        <strain evidence="5 6">DSM 53</strain>
    </source>
</reference>
<reference evidence="4" key="2">
    <citation type="submission" date="2020-05" db="EMBL/GenBank/DDBJ databases">
        <authorList>
            <person name="Brown S."/>
            <person name="Huntemann M."/>
            <person name="Clum A."/>
            <person name="Spunde A."/>
            <person name="Palaniappan K."/>
            <person name="Ritter S."/>
            <person name="Mikhailova N."/>
            <person name="Chen I.-M."/>
            <person name="Stamatis D."/>
            <person name="Reddy T."/>
            <person name="O'Malley R."/>
            <person name="Daum C."/>
            <person name="Shapiro N."/>
            <person name="Ivanova N."/>
            <person name="Kyrpides N."/>
            <person name="Woyke T."/>
        </authorList>
    </citation>
    <scope>NUCLEOTIDE SEQUENCE</scope>
    <source>
        <strain evidence="4">DJ080</strain>
    </source>
</reference>
<dbReference type="Proteomes" id="UP000631418">
    <property type="component" value="Unassembled WGS sequence"/>
</dbReference>
<keyword evidence="2 5" id="KW-0808">Transferase</keyword>
<evidence type="ECO:0000313" key="5">
    <source>
        <dbReference type="EMBL" id="OOM58743.1"/>
    </source>
</evidence>
<dbReference type="GO" id="GO:0008775">
    <property type="term" value="F:acetate CoA-transferase activity"/>
    <property type="evidence" value="ECO:0007669"/>
    <property type="project" value="UniProtKB-EC"/>
</dbReference>
<evidence type="ECO:0000256" key="2">
    <source>
        <dbReference type="ARBA" id="ARBA00022679"/>
    </source>
</evidence>
<dbReference type="Gene3D" id="3.40.1080.10">
    <property type="entry name" value="Glutaconate Coenzyme A-transferase"/>
    <property type="match status" value="1"/>
</dbReference>
<dbReference type="EC" id="2.8.3.5" evidence="4"/>
<dbReference type="Proteomes" id="UP000190973">
    <property type="component" value="Unassembled WGS sequence"/>
</dbReference>
<dbReference type="Proteomes" id="UP001193748">
    <property type="component" value="Unassembled WGS sequence"/>
</dbReference>
<evidence type="ECO:0000256" key="1">
    <source>
        <dbReference type="ARBA" id="ARBA00007047"/>
    </source>
</evidence>
<comment type="similarity">
    <text evidence="1">Belongs to the 3-oxoacid CoA-transferase subunit B family.</text>
</comment>
<dbReference type="EC" id="2.8.3.8" evidence="4"/>
<dbReference type="Pfam" id="PF01144">
    <property type="entry name" value="CoA_trans"/>
    <property type="match status" value="1"/>
</dbReference>
<proteinExistence type="inferred from homology"/>
<dbReference type="InterPro" id="IPR012791">
    <property type="entry name" value="3-oxoacid_CoA-transf_B"/>
</dbReference>
<gene>
    <name evidence="5" type="primary">ctfB</name>
    <name evidence="4" type="ORF">B0H41_001120</name>
    <name evidence="5" type="ORF">CLBCK_38400</name>
    <name evidence="3" type="ORF">IS491_18250</name>
</gene>
<dbReference type="EC" id="2.8.3.9" evidence="4 5"/>
<dbReference type="EMBL" id="LZZI01000091">
    <property type="protein sequence ID" value="OOM58743.1"/>
    <property type="molecule type" value="Genomic_DNA"/>
</dbReference>
<dbReference type="AlphaFoldDB" id="A0A1S8RZW2"/>
<organism evidence="5 6">
    <name type="scientific">Clostridium beijerinckii</name>
    <name type="common">Clostridium MP</name>
    <dbReference type="NCBI Taxonomy" id="1520"/>
    <lineage>
        <taxon>Bacteria</taxon>
        <taxon>Bacillati</taxon>
        <taxon>Bacillota</taxon>
        <taxon>Clostridia</taxon>
        <taxon>Eubacteriales</taxon>
        <taxon>Clostridiaceae</taxon>
        <taxon>Clostridium</taxon>
    </lineage>
</organism>
<dbReference type="InterPro" id="IPR037171">
    <property type="entry name" value="NagB/RpiA_transferase-like"/>
</dbReference>
<dbReference type="NCBIfam" id="TIGR02428">
    <property type="entry name" value="pcaJ_scoB_fam"/>
    <property type="match status" value="1"/>
</dbReference>
<accession>A0A1S8RZW2</accession>
<evidence type="ECO:0000313" key="4">
    <source>
        <dbReference type="EMBL" id="NRT87441.1"/>
    </source>
</evidence>
<dbReference type="InterPro" id="IPR004165">
    <property type="entry name" value="CoA_trans_fam_I"/>
</dbReference>
<dbReference type="EMBL" id="JABSWW010000001">
    <property type="protein sequence ID" value="NRT87441.1"/>
    <property type="molecule type" value="Genomic_DNA"/>
</dbReference>
<reference evidence="3" key="3">
    <citation type="submission" date="2020-11" db="EMBL/GenBank/DDBJ databases">
        <authorList>
            <person name="Thieme N."/>
            <person name="Liebl W."/>
            <person name="Zverlov V."/>
        </authorList>
    </citation>
    <scope>NUCLEOTIDE SEQUENCE</scope>
    <source>
        <strain evidence="3">NT08</strain>
    </source>
</reference>
<name>A0A1S8RZW2_CLOBE</name>
<dbReference type="PANTHER" id="PTHR13707:SF60">
    <property type="entry name" value="ACETATE COA-TRANSFERASE SUBUNIT ALPHA"/>
    <property type="match status" value="1"/>
</dbReference>
<reference evidence="4" key="4">
    <citation type="journal article" date="2022" name="Nat. Biotechnol.">
        <title>Carbon-negative production of acetone and isopropanol by gas fermentation at industrial pilot scale.</title>
        <authorList>
            <person name="Liew F.E."/>
            <person name="Nogle R."/>
            <person name="Abdalla T."/>
            <person name="Rasor B.J."/>
            <person name="Canter C."/>
            <person name="Jensen R.O."/>
            <person name="Wang L."/>
            <person name="Strutz J."/>
            <person name="Chirania P."/>
            <person name="De Tissera S."/>
            <person name="Mueller A.P."/>
            <person name="Ruan Z."/>
            <person name="Gao A."/>
            <person name="Tran L."/>
            <person name="Engle N.L."/>
            <person name="Bromley J.C."/>
            <person name="Daniell J."/>
            <person name="Conrado R."/>
            <person name="Tschaplinski T.J."/>
            <person name="Giannone R.J."/>
            <person name="Hettich R.L."/>
            <person name="Karim A.S."/>
            <person name="Simpson S.D."/>
            <person name="Brown S.D."/>
            <person name="Leang C."/>
            <person name="Jewett M.C."/>
            <person name="Kopke M."/>
        </authorList>
    </citation>
    <scope>NUCLEOTIDE SEQUENCE</scope>
    <source>
        <strain evidence="4">DJ080</strain>
    </source>
</reference>
<dbReference type="GO" id="GO:0047371">
    <property type="term" value="F:butyrate-acetoacetate CoA-transferase activity"/>
    <property type="evidence" value="ECO:0007669"/>
    <property type="project" value="UniProtKB-EC"/>
</dbReference>
<evidence type="ECO:0000313" key="6">
    <source>
        <dbReference type="Proteomes" id="UP000190973"/>
    </source>
</evidence>
<dbReference type="PANTHER" id="PTHR13707">
    <property type="entry name" value="KETOACID-COENZYME A TRANSFERASE"/>
    <property type="match status" value="1"/>
</dbReference>
<protein>
    <submittedName>
        <fullName evidence="3 4">3-oxoacid CoA-transferase subunit B</fullName>
        <ecNumber evidence="4">2.8.3.5</ecNumber>
        <ecNumber evidence="4">2.8.3.8</ecNumber>
    </submittedName>
    <submittedName>
        <fullName evidence="5">Butyrate--acetoacetate CoA-transferase subunit B</fullName>
        <ecNumber evidence="4 5">2.8.3.9</ecNumber>
    </submittedName>
</protein>
<dbReference type="SUPFAM" id="SSF100950">
    <property type="entry name" value="NagB/RpiA/CoA transferase-like"/>
    <property type="match status" value="1"/>
</dbReference>
<comment type="caution">
    <text evidence="5">The sequence shown here is derived from an EMBL/GenBank/DDBJ whole genome shotgun (WGS) entry which is preliminary data.</text>
</comment>
<sequence length="218" mass="22952">MMNGKEIIARRIAKEFKEGMVANLGFGIPNMAANYLPKGMEITLQCENGALKFGATPKIGESDPDLANSGGSPITLLPGSSTFDMDLSFAIIRGGHVDITALGALEVDQEGNIANWQIPGVFSPGMGGAMDLLVGAKYVIAALSHNDKKGNPKVLKKCTLPLSAAKCVNLIITDKAVMKVTDKGLVLIEVAPGLTVDEVVKTTDADLIIADNVKEMEI</sequence>
<dbReference type="EMBL" id="JADOEF010000001">
    <property type="protein sequence ID" value="MBF7810565.1"/>
    <property type="molecule type" value="Genomic_DNA"/>
</dbReference>
<evidence type="ECO:0000313" key="3">
    <source>
        <dbReference type="EMBL" id="MBF7810565.1"/>
    </source>
</evidence>